<organism evidence="2 3">
    <name type="scientific">Novosphingobium barchaimii LL02</name>
    <dbReference type="NCBI Taxonomy" id="1114963"/>
    <lineage>
        <taxon>Bacteria</taxon>
        <taxon>Pseudomonadati</taxon>
        <taxon>Pseudomonadota</taxon>
        <taxon>Alphaproteobacteria</taxon>
        <taxon>Sphingomonadales</taxon>
        <taxon>Sphingomonadaceae</taxon>
        <taxon>Novosphingobium</taxon>
    </lineage>
</organism>
<proteinExistence type="predicted"/>
<evidence type="ECO:0000259" key="1">
    <source>
        <dbReference type="Pfam" id="PF01636"/>
    </source>
</evidence>
<keyword evidence="2" id="KW-0808">Transferase</keyword>
<dbReference type="InterPro" id="IPR041726">
    <property type="entry name" value="ACAD10_11_N"/>
</dbReference>
<feature type="domain" description="Aminoglycoside phosphotransferase" evidence="1">
    <location>
        <begin position="72"/>
        <end position="282"/>
    </location>
</feature>
<dbReference type="SUPFAM" id="SSF56112">
    <property type="entry name" value="Protein kinase-like (PK-like)"/>
    <property type="match status" value="1"/>
</dbReference>
<dbReference type="Gene3D" id="3.90.1200.10">
    <property type="match status" value="1"/>
</dbReference>
<dbReference type="AlphaFoldDB" id="A0A0J8A8K3"/>
<sequence>MNAASAPGIVAPETRDLGELAEAVAAWLSLRMPNAQAIELSNFAYPLGAGMSHETILFDATWRQGGMSSSLGMVVRIKPTRRTVYPDDLFVQQYRLIELMHETGAVRVARPLWFEADAEILGAPFFVMEKVAGRVAVSYPPYSREGWLVTAAPQDRRRIWESAVTQLASIQHVPVARAGFLELPGGPDGFDQEVDRWRRYVEWVDPAAERGLLRDTFARLIEARPADPPEGIVWGDSRLGNMMIGNTNEVVAVMDWEQPSLGGALHDLGWWLTSDHNQTIGQGITPLEGMGNRDETIALWSQVSGKSAAGIEWYEIFACLKMECLAIRMMALRDMPASVRLAEPGARTARLLDGL</sequence>
<dbReference type="PANTHER" id="PTHR21310">
    <property type="entry name" value="AMINOGLYCOSIDE PHOSPHOTRANSFERASE-RELATED-RELATED"/>
    <property type="match status" value="1"/>
</dbReference>
<dbReference type="PATRIC" id="fig|1114963.3.peg.4275"/>
<dbReference type="EMBL" id="JACU01000011">
    <property type="protein sequence ID" value="KMS51660.1"/>
    <property type="molecule type" value="Genomic_DNA"/>
</dbReference>
<keyword evidence="3" id="KW-1185">Reference proteome</keyword>
<dbReference type="CDD" id="cd05154">
    <property type="entry name" value="ACAD10_11_N-like"/>
    <property type="match status" value="1"/>
</dbReference>
<evidence type="ECO:0000313" key="3">
    <source>
        <dbReference type="Proteomes" id="UP000052268"/>
    </source>
</evidence>
<dbReference type="Proteomes" id="UP000052268">
    <property type="component" value="Unassembled WGS sequence"/>
</dbReference>
<dbReference type="InterPro" id="IPR051678">
    <property type="entry name" value="AGP_Transferase"/>
</dbReference>
<name>A0A0J8A8K3_9SPHN</name>
<protein>
    <submittedName>
        <fullName evidence="2">Aminoglycoside phosphotransferase</fullName>
    </submittedName>
</protein>
<accession>A0A0J8A8K3</accession>
<comment type="caution">
    <text evidence="2">The sequence shown here is derived from an EMBL/GenBank/DDBJ whole genome shotgun (WGS) entry which is preliminary data.</text>
</comment>
<dbReference type="Gene3D" id="3.30.200.20">
    <property type="entry name" value="Phosphorylase Kinase, domain 1"/>
    <property type="match status" value="1"/>
</dbReference>
<dbReference type="PANTHER" id="PTHR21310:SF40">
    <property type="entry name" value="AMINOGLYCOSIDE PHOSPHOTRANSFERASE DOMAIN-CONTAINING PROTEIN-RELATED"/>
    <property type="match status" value="1"/>
</dbReference>
<dbReference type="InterPro" id="IPR002575">
    <property type="entry name" value="Aminoglycoside_PTrfase"/>
</dbReference>
<reference evidence="2 3" key="1">
    <citation type="journal article" date="2015" name="G3 (Bethesda)">
        <title>Insights into Ongoing Evolution of the Hexachlorocyclohexane Catabolic Pathway from Comparative Genomics of Ten Sphingomonadaceae Strains.</title>
        <authorList>
            <person name="Pearce S.L."/>
            <person name="Oakeshott J.G."/>
            <person name="Pandey G."/>
        </authorList>
    </citation>
    <scope>NUCLEOTIDE SEQUENCE [LARGE SCALE GENOMIC DNA]</scope>
    <source>
        <strain evidence="2 3">LL02</strain>
    </source>
</reference>
<dbReference type="Pfam" id="PF01636">
    <property type="entry name" value="APH"/>
    <property type="match status" value="1"/>
</dbReference>
<evidence type="ECO:0000313" key="2">
    <source>
        <dbReference type="EMBL" id="KMS51660.1"/>
    </source>
</evidence>
<dbReference type="GO" id="GO:0016740">
    <property type="term" value="F:transferase activity"/>
    <property type="evidence" value="ECO:0007669"/>
    <property type="project" value="UniProtKB-KW"/>
</dbReference>
<gene>
    <name evidence="2" type="ORF">V474_03250</name>
</gene>
<dbReference type="InterPro" id="IPR011009">
    <property type="entry name" value="Kinase-like_dom_sf"/>
</dbReference>